<organism evidence="1 2">
    <name type="scientific">Bradyrhizobium quebecense</name>
    <dbReference type="NCBI Taxonomy" id="2748629"/>
    <lineage>
        <taxon>Bacteria</taxon>
        <taxon>Pseudomonadati</taxon>
        <taxon>Pseudomonadota</taxon>
        <taxon>Alphaproteobacteria</taxon>
        <taxon>Hyphomicrobiales</taxon>
        <taxon>Nitrobacteraceae</taxon>
        <taxon>Bradyrhizobium</taxon>
    </lineage>
</organism>
<sequence length="51" mass="5764">MLEQSSDIILIAAQAIHRLCEHGDEFAARRIADQFLMPRRNSDAPEIARSV</sequence>
<gene>
    <name evidence="1" type="ORF">J4P68_0025815</name>
</gene>
<reference evidence="1 2" key="1">
    <citation type="journal article" date="2021" name="Int. J. Syst. Evol. Microbiol.">
        <title>Bradyrhizobium septentrionale sp. nov. (sv. septentrionale) and Bradyrhizobium quebecense sp. nov. (sv. septentrionale) associated with legumes native to Canada possess rearranged symbiosis genes and numerous insertion sequences.</title>
        <authorList>
            <person name="Bromfield E.S.P."/>
            <person name="Cloutier S."/>
        </authorList>
    </citation>
    <scope>NUCLEOTIDE SEQUENCE [LARGE SCALE GENOMIC DNA]</scope>
    <source>
        <strain evidence="1 2">12S5</strain>
    </source>
</reference>
<dbReference type="EMBL" id="CP088282">
    <property type="protein sequence ID" value="UGY00598.1"/>
    <property type="molecule type" value="Genomic_DNA"/>
</dbReference>
<proteinExistence type="predicted"/>
<keyword evidence="2" id="KW-1185">Reference proteome</keyword>
<evidence type="ECO:0000313" key="2">
    <source>
        <dbReference type="Proteomes" id="UP000692816"/>
    </source>
</evidence>
<accession>A0ACD3V2N3</accession>
<dbReference type="Proteomes" id="UP000692816">
    <property type="component" value="Chromosome"/>
</dbReference>
<evidence type="ECO:0000313" key="1">
    <source>
        <dbReference type="EMBL" id="UGY00598.1"/>
    </source>
</evidence>
<protein>
    <submittedName>
        <fullName evidence="1">Uncharacterized protein</fullName>
    </submittedName>
</protein>
<name>A0ACD3V2N3_9BRAD</name>